<dbReference type="FunFam" id="1.10.10.10:FF:000085">
    <property type="entry name" value="Vacuolar-sorting protein SNF8"/>
    <property type="match status" value="1"/>
</dbReference>
<accession>A0AAV4ZZF3</accession>
<dbReference type="Pfam" id="PF04157">
    <property type="entry name" value="EAP30"/>
    <property type="match status" value="1"/>
</dbReference>
<reference evidence="2" key="1">
    <citation type="submission" date="2021-10" db="EMBL/GenBank/DDBJ databases">
        <title>De novo Genome Assembly of Clathrus columnatus (Basidiomycota, Fungi) Using Illumina and Nanopore Sequence Data.</title>
        <authorList>
            <person name="Ogiso-Tanaka E."/>
            <person name="Itagaki H."/>
            <person name="Hosoya T."/>
            <person name="Hosaka K."/>
        </authorList>
    </citation>
    <scope>NUCLEOTIDE SEQUENCE</scope>
    <source>
        <strain evidence="2">MO-923</strain>
    </source>
</reference>
<dbReference type="Proteomes" id="UP001050691">
    <property type="component" value="Unassembled WGS sequence"/>
</dbReference>
<organism evidence="2 3">
    <name type="scientific">Clathrus columnatus</name>
    <dbReference type="NCBI Taxonomy" id="1419009"/>
    <lineage>
        <taxon>Eukaryota</taxon>
        <taxon>Fungi</taxon>
        <taxon>Dikarya</taxon>
        <taxon>Basidiomycota</taxon>
        <taxon>Agaricomycotina</taxon>
        <taxon>Agaricomycetes</taxon>
        <taxon>Phallomycetidae</taxon>
        <taxon>Phallales</taxon>
        <taxon>Clathraceae</taxon>
        <taxon>Clathrus</taxon>
    </lineage>
</organism>
<dbReference type="AlphaFoldDB" id="A0AAV4ZZF3"/>
<keyword evidence="3" id="KW-1185">Reference proteome</keyword>
<dbReference type="InterPro" id="IPR036388">
    <property type="entry name" value="WH-like_DNA-bd_sf"/>
</dbReference>
<dbReference type="SUPFAM" id="SSF46785">
    <property type="entry name" value="Winged helix' DNA-binding domain"/>
    <property type="match status" value="2"/>
</dbReference>
<dbReference type="GO" id="GO:0000814">
    <property type="term" value="C:ESCRT II complex"/>
    <property type="evidence" value="ECO:0007669"/>
    <property type="project" value="InterPro"/>
</dbReference>
<name>A0AAV4ZZF3_9AGAM</name>
<dbReference type="Gene3D" id="6.10.140.180">
    <property type="match status" value="1"/>
</dbReference>
<dbReference type="GO" id="GO:0043328">
    <property type="term" value="P:protein transport to vacuole involved in ubiquitin-dependent protein catabolic process via the multivesicular body sorting pathway"/>
    <property type="evidence" value="ECO:0007669"/>
    <property type="project" value="TreeGrafter"/>
</dbReference>
<sequence length="250" mass="27876">MQRRGPGLAAFDRHTQSLASYAELSTTLSATQVANLRSQLEHFRAQLSRFASEHRQQILKDPAFRQQFQKMCASIGVDPLAGPKRGGWWSEMLGVVGDWQFELGVQIVDICVSTRERNGGMIEMGELLRLLTKLRGGNGKITEDDVIRSIKTLKPLGAGYEIVDVGGRKMIRSVVKELDSDGAVVLGVAQQPGIGGRVTEKLLVDLRGWEYPRARAALENMLYRDGLCWADEQDPEGKSYWFPSALVWEE</sequence>
<dbReference type="PANTHER" id="PTHR12806:SF0">
    <property type="entry name" value="VACUOLAR-SORTING PROTEIN SNF8"/>
    <property type="match status" value="1"/>
</dbReference>
<comment type="caution">
    <text evidence="2">The sequence shown here is derived from an EMBL/GenBank/DDBJ whole genome shotgun (WGS) entry which is preliminary data.</text>
</comment>
<dbReference type="PANTHER" id="PTHR12806">
    <property type="entry name" value="EAP30 SUBUNIT OF ELL COMPLEX"/>
    <property type="match status" value="1"/>
</dbReference>
<dbReference type="InterPro" id="IPR040608">
    <property type="entry name" value="Snf8/Vps36"/>
</dbReference>
<evidence type="ECO:0000256" key="1">
    <source>
        <dbReference type="ARBA" id="ARBA00009834"/>
    </source>
</evidence>
<proteinExistence type="inferred from homology"/>
<dbReference type="InterPro" id="IPR016689">
    <property type="entry name" value="ESCRT-2_cplx_Snf8"/>
</dbReference>
<protein>
    <recommendedName>
        <fullName evidence="4">Vacuolar-sorting protein SNF8</fullName>
    </recommendedName>
</protein>
<dbReference type="EMBL" id="BPWL01000001">
    <property type="protein sequence ID" value="GJJ06146.1"/>
    <property type="molecule type" value="Genomic_DNA"/>
</dbReference>
<dbReference type="Gene3D" id="1.10.10.10">
    <property type="entry name" value="Winged helix-like DNA-binding domain superfamily/Winged helix DNA-binding domain"/>
    <property type="match status" value="2"/>
</dbReference>
<dbReference type="InterPro" id="IPR036390">
    <property type="entry name" value="WH_DNA-bd_sf"/>
</dbReference>
<evidence type="ECO:0000313" key="3">
    <source>
        <dbReference type="Proteomes" id="UP001050691"/>
    </source>
</evidence>
<comment type="similarity">
    <text evidence="1">Belongs to the SNF8 family.</text>
</comment>
<evidence type="ECO:0008006" key="4">
    <source>
        <dbReference type="Google" id="ProtNLM"/>
    </source>
</evidence>
<gene>
    <name evidence="2" type="ORF">Clacol_000335</name>
</gene>
<evidence type="ECO:0000313" key="2">
    <source>
        <dbReference type="EMBL" id="GJJ06146.1"/>
    </source>
</evidence>